<evidence type="ECO:0000256" key="12">
    <source>
        <dbReference type="ARBA" id="ARBA00039639"/>
    </source>
</evidence>
<keyword evidence="6" id="KW-0274">FAD</keyword>
<dbReference type="InterPro" id="IPR016166">
    <property type="entry name" value="FAD-bd_PCMH"/>
</dbReference>
<dbReference type="InterPro" id="IPR036318">
    <property type="entry name" value="FAD-bd_PCMH-like_sf"/>
</dbReference>
<accession>A0AAD8FEU0</accession>
<sequence length="562" mass="62155">MAYSASSNILFSRLLAYSVHHLRTCQFSQRVLVHKSSLLSTSNPSLNTSESSGIAFRSLNLFTKHKKKLQKECTFLLRHYSDVPLTIVKHPDMKRGSFAVLSNEDIAFFKKLLYGRVITDESELLPYNTDWLKTVRGASKVVLRPKTTQEVSDIVKYCYDHNLAVCPQGGNTGLVGGSVPVFDEVVITTQLMNQIISLDQVSGILVCQSGCILEALDHYLSNFELTMPLDLGAKGSCQIGGNVSTNAGGIRLLRYGSLHGNVLGLEVVLPNGEIVDCLTTLRKDNTGYDLKQLFIGAEGTLGIITAVSILCPPQPKSVSVALLGCETFDSILQVFKSSKLYLGEILSAFEFMDSQSMILVKENLKLNSPLVDYPFYALVECSGSNAHHDEEKLMSLLHAVLDKGEALDGCIVTDSAKIKNIWSLRERCAEALMYDGYCYKYDVSLPLSAFYQLVLDMRDRLGANATRVVAYGHVGDGNLHLNITSRQYSQTTFDLIEPFVFEWVAKYRGSISAEHGLGLKKREYIHHSKTPPAVTLMAAVKKTIDPKGIMNPYKVLPESILR</sequence>
<dbReference type="Proteomes" id="UP001233172">
    <property type="component" value="Unassembled WGS sequence"/>
</dbReference>
<dbReference type="Gene3D" id="3.30.43.10">
    <property type="entry name" value="Uridine Diphospho-n-acetylenolpyruvylglucosamine Reductase, domain 2"/>
    <property type="match status" value="1"/>
</dbReference>
<evidence type="ECO:0000256" key="5">
    <source>
        <dbReference type="ARBA" id="ARBA00022723"/>
    </source>
</evidence>
<dbReference type="Gene3D" id="1.10.45.10">
    <property type="entry name" value="Vanillyl-alcohol Oxidase, Chain A, domain 4"/>
    <property type="match status" value="1"/>
</dbReference>
<evidence type="ECO:0000256" key="4">
    <source>
        <dbReference type="ARBA" id="ARBA00022630"/>
    </source>
</evidence>
<dbReference type="InterPro" id="IPR016167">
    <property type="entry name" value="FAD-bd_PCMH_sub1"/>
</dbReference>
<dbReference type="FunFam" id="3.30.70.2740:FF:000002">
    <property type="entry name" value="D-2-hydroxyglutarate dehydrogenase mitochondrial"/>
    <property type="match status" value="1"/>
</dbReference>
<dbReference type="FunFam" id="3.30.43.10:FF:000002">
    <property type="entry name" value="D-2-hydroxyglutarate dehydrogenase, mitochondrial"/>
    <property type="match status" value="1"/>
</dbReference>
<comment type="catalytic activity">
    <reaction evidence="14">
        <text>(R)-malate + A = oxaloacetate + AH2</text>
        <dbReference type="Rhea" id="RHEA:67460"/>
        <dbReference type="ChEBI" id="CHEBI:13193"/>
        <dbReference type="ChEBI" id="CHEBI:15588"/>
        <dbReference type="ChEBI" id="CHEBI:16452"/>
        <dbReference type="ChEBI" id="CHEBI:17499"/>
    </reaction>
    <physiologicalReaction direction="left-to-right" evidence="14">
        <dbReference type="Rhea" id="RHEA:67461"/>
    </physiologicalReaction>
</comment>
<evidence type="ECO:0000256" key="8">
    <source>
        <dbReference type="ARBA" id="ARBA00022946"/>
    </source>
</evidence>
<dbReference type="InterPro" id="IPR004113">
    <property type="entry name" value="FAD-bd_oxidored_4_C"/>
</dbReference>
<evidence type="ECO:0000256" key="7">
    <source>
        <dbReference type="ARBA" id="ARBA00022833"/>
    </source>
</evidence>
<keyword evidence="4" id="KW-0285">Flavoprotein</keyword>
<dbReference type="SUPFAM" id="SSF56176">
    <property type="entry name" value="FAD-binding/transporter-associated domain-like"/>
    <property type="match status" value="1"/>
</dbReference>
<evidence type="ECO:0000256" key="2">
    <source>
        <dbReference type="ARBA" id="ARBA00004173"/>
    </source>
</evidence>
<dbReference type="InterPro" id="IPR016171">
    <property type="entry name" value="Vanillyl_alc_oxidase_C-sub2"/>
</dbReference>
<protein>
    <recommendedName>
        <fullName evidence="12">D-2-hydroxyglutarate dehydrogenase, mitochondrial</fullName>
        <ecNumber evidence="11">1.1.99.39</ecNumber>
    </recommendedName>
</protein>
<comment type="subcellular location">
    <subcellularLocation>
        <location evidence="2">Mitochondrion</location>
    </subcellularLocation>
</comment>
<keyword evidence="5" id="KW-0479">Metal-binding</keyword>
<dbReference type="EC" id="1.1.99.39" evidence="11"/>
<evidence type="ECO:0000256" key="14">
    <source>
        <dbReference type="ARBA" id="ARBA00049267"/>
    </source>
</evidence>
<gene>
    <name evidence="16" type="ORF">Bpfe_009409</name>
</gene>
<dbReference type="FunFam" id="3.30.465.10:FF:000053">
    <property type="entry name" value="D-lactate dehydrogenase (Cytochrome), putative"/>
    <property type="match status" value="1"/>
</dbReference>
<keyword evidence="17" id="KW-1185">Reference proteome</keyword>
<dbReference type="Gene3D" id="3.30.70.2190">
    <property type="match status" value="1"/>
</dbReference>
<evidence type="ECO:0000313" key="16">
    <source>
        <dbReference type="EMBL" id="KAK0061248.1"/>
    </source>
</evidence>
<dbReference type="EMBL" id="JASAOG010000031">
    <property type="protein sequence ID" value="KAK0061248.1"/>
    <property type="molecule type" value="Genomic_DNA"/>
</dbReference>
<evidence type="ECO:0000256" key="13">
    <source>
        <dbReference type="ARBA" id="ARBA00045410"/>
    </source>
</evidence>
<name>A0AAD8FEU0_BIOPF</name>
<dbReference type="FunFam" id="1.10.45.10:FF:000001">
    <property type="entry name" value="D-lactate dehydrogenase mitochondrial"/>
    <property type="match status" value="1"/>
</dbReference>
<dbReference type="Pfam" id="PF02913">
    <property type="entry name" value="FAD-oxidase_C"/>
    <property type="match status" value="1"/>
</dbReference>
<keyword evidence="9" id="KW-0560">Oxidoreductase</keyword>
<organism evidence="16 17">
    <name type="scientific">Biomphalaria pfeifferi</name>
    <name type="common">Bloodfluke planorb</name>
    <name type="synonym">Freshwater snail</name>
    <dbReference type="NCBI Taxonomy" id="112525"/>
    <lineage>
        <taxon>Eukaryota</taxon>
        <taxon>Metazoa</taxon>
        <taxon>Spiralia</taxon>
        <taxon>Lophotrochozoa</taxon>
        <taxon>Mollusca</taxon>
        <taxon>Gastropoda</taxon>
        <taxon>Heterobranchia</taxon>
        <taxon>Euthyneura</taxon>
        <taxon>Panpulmonata</taxon>
        <taxon>Hygrophila</taxon>
        <taxon>Lymnaeoidea</taxon>
        <taxon>Planorbidae</taxon>
        <taxon>Biomphalaria</taxon>
    </lineage>
</organism>
<keyword evidence="7" id="KW-0862">Zinc</keyword>
<evidence type="ECO:0000259" key="15">
    <source>
        <dbReference type="PROSITE" id="PS51387"/>
    </source>
</evidence>
<dbReference type="GO" id="GO:0046872">
    <property type="term" value="F:metal ion binding"/>
    <property type="evidence" value="ECO:0007669"/>
    <property type="project" value="UniProtKB-KW"/>
</dbReference>
<reference evidence="16" key="2">
    <citation type="submission" date="2023-04" db="EMBL/GenBank/DDBJ databases">
        <authorList>
            <person name="Bu L."/>
            <person name="Lu L."/>
            <person name="Laidemitt M.R."/>
            <person name="Zhang S.M."/>
            <person name="Mutuku M."/>
            <person name="Mkoji G."/>
            <person name="Steinauer M."/>
            <person name="Loker E.S."/>
        </authorList>
    </citation>
    <scope>NUCLEOTIDE SEQUENCE</scope>
    <source>
        <strain evidence="16">KasaAsao</strain>
        <tissue evidence="16">Whole Snail</tissue>
    </source>
</reference>
<dbReference type="InterPro" id="IPR006094">
    <property type="entry name" value="Oxid_FAD_bind_N"/>
</dbReference>
<evidence type="ECO:0000256" key="11">
    <source>
        <dbReference type="ARBA" id="ARBA00039003"/>
    </source>
</evidence>
<dbReference type="SUPFAM" id="SSF55103">
    <property type="entry name" value="FAD-linked oxidases, C-terminal domain"/>
    <property type="match status" value="1"/>
</dbReference>
<dbReference type="PANTHER" id="PTHR43716:SF1">
    <property type="entry name" value="D-2-HYDROXYGLUTARATE DEHYDROGENASE, MITOCHONDRIAL"/>
    <property type="match status" value="1"/>
</dbReference>
<dbReference type="PROSITE" id="PS51387">
    <property type="entry name" value="FAD_PCMH"/>
    <property type="match status" value="1"/>
</dbReference>
<evidence type="ECO:0000256" key="1">
    <source>
        <dbReference type="ARBA" id="ARBA00001974"/>
    </source>
</evidence>
<evidence type="ECO:0000313" key="17">
    <source>
        <dbReference type="Proteomes" id="UP001233172"/>
    </source>
</evidence>
<dbReference type="GO" id="GO:0051990">
    <property type="term" value="F:(R)-2-hydroxyglutarate dehydrogenase activity"/>
    <property type="evidence" value="ECO:0007669"/>
    <property type="project" value="UniProtKB-EC"/>
</dbReference>
<comment type="cofactor">
    <cofactor evidence="1">
        <name>FAD</name>
        <dbReference type="ChEBI" id="CHEBI:57692"/>
    </cofactor>
</comment>
<comment type="function">
    <text evidence="13">Catalyzes the oxidation of D-2-hydroxyglutarate (D-2-HG) to alpha-ketoglutarate. Also catalyzes the oxidation of other D-2-hydroxyacids, such as D-malate (D-MAL) and D-lactate (D-LAC). Exhibits high activities towards D-2-HG and D-MAL but a very weak activity towards D-LAC.</text>
</comment>
<evidence type="ECO:0000256" key="9">
    <source>
        <dbReference type="ARBA" id="ARBA00023002"/>
    </source>
</evidence>
<dbReference type="AlphaFoldDB" id="A0AAD8FEU0"/>
<dbReference type="InterPro" id="IPR016164">
    <property type="entry name" value="FAD-linked_Oxase-like_C"/>
</dbReference>
<dbReference type="PANTHER" id="PTHR43716">
    <property type="entry name" value="D-2-HYDROXYGLUTARATE DEHYDROGENASE, MITOCHONDRIAL"/>
    <property type="match status" value="1"/>
</dbReference>
<dbReference type="FunFam" id="3.30.70.2190:FF:000001">
    <property type="entry name" value="D-2-hydroxyglutarate dehydrogenase mitochondrial"/>
    <property type="match status" value="1"/>
</dbReference>
<feature type="domain" description="FAD-binding PCMH-type" evidence="15">
    <location>
        <begin position="135"/>
        <end position="314"/>
    </location>
</feature>
<comment type="similarity">
    <text evidence="3">Belongs to the FAD-binding oxidoreductase/transferase type 4 family.</text>
</comment>
<keyword evidence="10" id="KW-0496">Mitochondrion</keyword>
<dbReference type="GO" id="GO:0006108">
    <property type="term" value="P:malate metabolic process"/>
    <property type="evidence" value="ECO:0007669"/>
    <property type="project" value="UniProtKB-ARBA"/>
</dbReference>
<keyword evidence="8" id="KW-0809">Transit peptide</keyword>
<dbReference type="GO" id="GO:0071949">
    <property type="term" value="F:FAD binding"/>
    <property type="evidence" value="ECO:0007669"/>
    <property type="project" value="InterPro"/>
</dbReference>
<dbReference type="Gene3D" id="3.30.70.2740">
    <property type="match status" value="1"/>
</dbReference>
<comment type="caution">
    <text evidence="16">The sequence shown here is derived from an EMBL/GenBank/DDBJ whole genome shotgun (WGS) entry which is preliminary data.</text>
</comment>
<reference evidence="16" key="1">
    <citation type="journal article" date="2023" name="PLoS Negl. Trop. Dis.">
        <title>A genome sequence for Biomphalaria pfeifferi, the major vector snail for the human-infecting parasite Schistosoma mansoni.</title>
        <authorList>
            <person name="Bu L."/>
            <person name="Lu L."/>
            <person name="Laidemitt M.R."/>
            <person name="Zhang S.M."/>
            <person name="Mutuku M."/>
            <person name="Mkoji G."/>
            <person name="Steinauer M."/>
            <person name="Loker E.S."/>
        </authorList>
    </citation>
    <scope>NUCLEOTIDE SEQUENCE</scope>
    <source>
        <strain evidence="16">KasaAsao</strain>
    </source>
</reference>
<evidence type="ECO:0000256" key="10">
    <source>
        <dbReference type="ARBA" id="ARBA00023128"/>
    </source>
</evidence>
<dbReference type="Pfam" id="PF01565">
    <property type="entry name" value="FAD_binding_4"/>
    <property type="match status" value="1"/>
</dbReference>
<proteinExistence type="inferred from homology"/>
<dbReference type="InterPro" id="IPR016169">
    <property type="entry name" value="FAD-bd_PCMH_sub2"/>
</dbReference>
<dbReference type="GO" id="GO:0005739">
    <property type="term" value="C:mitochondrion"/>
    <property type="evidence" value="ECO:0007669"/>
    <property type="project" value="UniProtKB-SubCell"/>
</dbReference>
<evidence type="ECO:0000256" key="6">
    <source>
        <dbReference type="ARBA" id="ARBA00022827"/>
    </source>
</evidence>
<dbReference type="Gene3D" id="3.30.465.10">
    <property type="match status" value="1"/>
</dbReference>
<dbReference type="InterPro" id="IPR051264">
    <property type="entry name" value="FAD-oxidored/transferase_4"/>
</dbReference>
<evidence type="ECO:0000256" key="3">
    <source>
        <dbReference type="ARBA" id="ARBA00008000"/>
    </source>
</evidence>